<evidence type="ECO:0000313" key="1">
    <source>
        <dbReference type="EMBL" id="KAF6728426.1"/>
    </source>
</evidence>
<dbReference type="Proteomes" id="UP000646548">
    <property type="component" value="Unassembled WGS sequence"/>
</dbReference>
<comment type="caution">
    <text evidence="1">The sequence shown here is derived from an EMBL/GenBank/DDBJ whole genome shotgun (WGS) entry which is preliminary data.</text>
</comment>
<dbReference type="EMBL" id="WKFB01000284">
    <property type="protein sequence ID" value="KAF6728426.1"/>
    <property type="molecule type" value="Genomic_DNA"/>
</dbReference>
<accession>A0A834CKH5</accession>
<dbReference type="AlphaFoldDB" id="A0A834CKH5"/>
<protein>
    <submittedName>
        <fullName evidence="1">Uncharacterized protein</fullName>
    </submittedName>
</protein>
<proteinExistence type="predicted"/>
<sequence>MEDAELVNVYIKTLWTPGSFTFTALTHPSDPALVERGLRTAGSQFWAADRIPDGRLSGTSLQEEQVRGS</sequence>
<reference evidence="1" key="1">
    <citation type="journal article" name="BMC Genomics">
        <title>Long-read sequencing and de novo genome assembly of marine medaka (Oryzias melastigma).</title>
        <authorList>
            <person name="Liang P."/>
            <person name="Saqib H.S.A."/>
            <person name="Ni X."/>
            <person name="Shen Y."/>
        </authorList>
    </citation>
    <scope>NUCLEOTIDE SEQUENCE</scope>
    <source>
        <strain evidence="1">Bigg-433</strain>
    </source>
</reference>
<gene>
    <name evidence="1" type="ORF">FQA47_012947</name>
</gene>
<evidence type="ECO:0000313" key="2">
    <source>
        <dbReference type="Proteomes" id="UP000646548"/>
    </source>
</evidence>
<organism evidence="1 2">
    <name type="scientific">Oryzias melastigma</name>
    <name type="common">Marine medaka</name>
    <dbReference type="NCBI Taxonomy" id="30732"/>
    <lineage>
        <taxon>Eukaryota</taxon>
        <taxon>Metazoa</taxon>
        <taxon>Chordata</taxon>
        <taxon>Craniata</taxon>
        <taxon>Vertebrata</taxon>
        <taxon>Euteleostomi</taxon>
        <taxon>Actinopterygii</taxon>
        <taxon>Neopterygii</taxon>
        <taxon>Teleostei</taxon>
        <taxon>Neoteleostei</taxon>
        <taxon>Acanthomorphata</taxon>
        <taxon>Ovalentaria</taxon>
        <taxon>Atherinomorphae</taxon>
        <taxon>Beloniformes</taxon>
        <taxon>Adrianichthyidae</taxon>
        <taxon>Oryziinae</taxon>
        <taxon>Oryzias</taxon>
    </lineage>
</organism>
<name>A0A834CKH5_ORYME</name>